<proteinExistence type="predicted"/>
<organism evidence="1">
    <name type="scientific">Pseudidiomarina sp. PP-1MA</name>
    <dbReference type="NCBI Taxonomy" id="3237706"/>
    <lineage>
        <taxon>Bacteria</taxon>
        <taxon>Pseudomonadati</taxon>
        <taxon>Pseudomonadota</taxon>
        <taxon>Gammaproteobacteria</taxon>
        <taxon>Alteromonadales</taxon>
        <taxon>Idiomarinaceae</taxon>
        <taxon>Pseudidiomarina</taxon>
    </lineage>
</organism>
<dbReference type="SUPFAM" id="SSF53795">
    <property type="entry name" value="PEP carboxykinase-like"/>
    <property type="match status" value="1"/>
</dbReference>
<reference evidence="1" key="1">
    <citation type="submission" date="2024-07" db="EMBL/GenBank/DDBJ databases">
        <title>Whole genome sequence of bacterial strains from algal surface.</title>
        <authorList>
            <person name="Kumar P."/>
        </authorList>
    </citation>
    <scope>NUCLEOTIDE SEQUENCE</scope>
    <source>
        <strain evidence="1">PP-1MA</strain>
    </source>
</reference>
<evidence type="ECO:0000313" key="1">
    <source>
        <dbReference type="EMBL" id="XDV10124.1"/>
    </source>
</evidence>
<dbReference type="Gene3D" id="3.40.50.300">
    <property type="entry name" value="P-loop containing nucleotide triphosphate hydrolases"/>
    <property type="match status" value="1"/>
</dbReference>
<dbReference type="EMBL" id="CP165718">
    <property type="protein sequence ID" value="XDV10124.1"/>
    <property type="molecule type" value="Genomic_DNA"/>
</dbReference>
<accession>A0AB39X8E9</accession>
<dbReference type="AlphaFoldDB" id="A0AB39X8E9"/>
<sequence length="312" mass="34717">MSYLYQIYGVVLASELKLSGPLTVSEKVADIYVRLADVPEDPPKELEIGAAFAAIGRTQFWLDVPHVARFFATDLATIDVQPYANSDAESIELFLLGSVLGPLLNMRKHLVMHGNVVHLHIDDQRFRTLICGYSAAGKSSFAAHLIKHHKARLVADDLAVFDEHGNVLPGSPRLKVWKDVALALELDQSELSAIRPQVEKYDWQLTGAFSAEPQPIDLIVILNSDSDGDLKVNSINGANKLLPLQRQIFRKKFANLAGLERLQFMLVAKHCGNVPVLQLARPRSKEISKNLHEMSERLFNYLLGNHAEAVNE</sequence>
<protein>
    <recommendedName>
        <fullName evidence="2">HPr kinase</fullName>
    </recommendedName>
</protein>
<gene>
    <name evidence="1" type="ORF">AB8S08_02655</name>
</gene>
<dbReference type="RefSeq" id="WP_369743435.1">
    <property type="nucleotide sequence ID" value="NZ_CP165718.1"/>
</dbReference>
<name>A0AB39X8E9_9GAMM</name>
<evidence type="ECO:0008006" key="2">
    <source>
        <dbReference type="Google" id="ProtNLM"/>
    </source>
</evidence>
<dbReference type="InterPro" id="IPR027417">
    <property type="entry name" value="P-loop_NTPase"/>
</dbReference>